<dbReference type="Pfam" id="PF08031">
    <property type="entry name" value="BBE"/>
    <property type="match status" value="1"/>
</dbReference>
<proteinExistence type="predicted"/>
<organism evidence="2 3">
    <name type="scientific">Hirsutella rhossiliensis</name>
    <dbReference type="NCBI Taxonomy" id="111463"/>
    <lineage>
        <taxon>Eukaryota</taxon>
        <taxon>Fungi</taxon>
        <taxon>Dikarya</taxon>
        <taxon>Ascomycota</taxon>
        <taxon>Pezizomycotina</taxon>
        <taxon>Sordariomycetes</taxon>
        <taxon>Hypocreomycetidae</taxon>
        <taxon>Hypocreales</taxon>
        <taxon>Ophiocordycipitaceae</taxon>
        <taxon>Hirsutella</taxon>
    </lineage>
</organism>
<gene>
    <name evidence="2" type="ORF">HRG_09180</name>
</gene>
<dbReference type="AlphaFoldDB" id="A0A9P8MNE0"/>
<dbReference type="GeneID" id="68358309"/>
<accession>A0A9P8MNE0</accession>
<dbReference type="RefSeq" id="XP_044716911.1">
    <property type="nucleotide sequence ID" value="XM_044867651.1"/>
</dbReference>
<dbReference type="InterPro" id="IPR012951">
    <property type="entry name" value="BBE"/>
</dbReference>
<dbReference type="Proteomes" id="UP000824596">
    <property type="component" value="Unassembled WGS sequence"/>
</dbReference>
<dbReference type="GO" id="GO:0016491">
    <property type="term" value="F:oxidoreductase activity"/>
    <property type="evidence" value="ECO:0007669"/>
    <property type="project" value="InterPro"/>
</dbReference>
<dbReference type="InterPro" id="IPR016169">
    <property type="entry name" value="FAD-bd_PCMH_sub2"/>
</dbReference>
<dbReference type="Gene3D" id="3.40.462.20">
    <property type="match status" value="1"/>
</dbReference>
<protein>
    <submittedName>
        <fullName evidence="2">Berberine and berberine like domain-containing protein</fullName>
    </submittedName>
</protein>
<feature type="domain" description="Berberine/berberine-like" evidence="1">
    <location>
        <begin position="104"/>
        <end position="144"/>
    </location>
</feature>
<dbReference type="GO" id="GO:0050660">
    <property type="term" value="F:flavin adenine dinucleotide binding"/>
    <property type="evidence" value="ECO:0007669"/>
    <property type="project" value="InterPro"/>
</dbReference>
<name>A0A9P8MNE0_9HYPO</name>
<evidence type="ECO:0000313" key="3">
    <source>
        <dbReference type="Proteomes" id="UP000824596"/>
    </source>
</evidence>
<dbReference type="OrthoDB" id="9983560at2759"/>
<sequence length="167" mass="18278">MLDNKSVADPIRIRSTIETISGLPGEGTLNLILLLLGGKVFEDAADQSSGLYPAWRTCPMVHLAMRSIPHTQTLTAAERKAIADDITFIKGNATKQLAPNTGGYINEGDASDPDYRNTFYGANYQTHLAVKNKYDPDYLFYYPTCVGAEQFVDQPNSALCIVRSMGP</sequence>
<evidence type="ECO:0000313" key="2">
    <source>
        <dbReference type="EMBL" id="KAH0959398.1"/>
    </source>
</evidence>
<dbReference type="EMBL" id="JAIZPD010000012">
    <property type="protein sequence ID" value="KAH0959398.1"/>
    <property type="molecule type" value="Genomic_DNA"/>
</dbReference>
<dbReference type="Gene3D" id="3.30.465.10">
    <property type="match status" value="1"/>
</dbReference>
<comment type="caution">
    <text evidence="2">The sequence shown here is derived from an EMBL/GenBank/DDBJ whole genome shotgun (WGS) entry which is preliminary data.</text>
</comment>
<reference evidence="2" key="1">
    <citation type="submission" date="2021-09" db="EMBL/GenBank/DDBJ databases">
        <title>A high-quality genome of the endoparasitic fungus Hirsutella rhossiliensis with a comparison of Hirsutella genomes reveals transposable elements contributing to genome size variation.</title>
        <authorList>
            <person name="Lin R."/>
            <person name="Jiao Y."/>
            <person name="Sun X."/>
            <person name="Ling J."/>
            <person name="Xie B."/>
            <person name="Cheng X."/>
        </authorList>
    </citation>
    <scope>NUCLEOTIDE SEQUENCE</scope>
    <source>
        <strain evidence="2">HR02</strain>
    </source>
</reference>
<keyword evidence="3" id="KW-1185">Reference proteome</keyword>
<evidence type="ECO:0000259" key="1">
    <source>
        <dbReference type="Pfam" id="PF08031"/>
    </source>
</evidence>